<comment type="caution">
    <text evidence="1">The sequence shown here is derived from an EMBL/GenBank/DDBJ whole genome shotgun (WGS) entry which is preliminary data.</text>
</comment>
<organism evidence="1">
    <name type="scientific">mine drainage metagenome</name>
    <dbReference type="NCBI Taxonomy" id="410659"/>
    <lineage>
        <taxon>unclassified sequences</taxon>
        <taxon>metagenomes</taxon>
        <taxon>ecological metagenomes</taxon>
    </lineage>
</organism>
<accession>T1CIG0</accession>
<protein>
    <submittedName>
        <fullName evidence="1">TOPRIM domain protein</fullName>
    </submittedName>
</protein>
<name>T1CIG0_9ZZZZ</name>
<dbReference type="EMBL" id="AUZY01003808">
    <property type="protein sequence ID" value="EQD67270.1"/>
    <property type="molecule type" value="Genomic_DNA"/>
</dbReference>
<gene>
    <name evidence="1" type="ORF">B1B_05990</name>
</gene>
<reference evidence="1" key="1">
    <citation type="submission" date="2013-08" db="EMBL/GenBank/DDBJ databases">
        <authorList>
            <person name="Mendez C."/>
            <person name="Richter M."/>
            <person name="Ferrer M."/>
            <person name="Sanchez J."/>
        </authorList>
    </citation>
    <scope>NUCLEOTIDE SEQUENCE</scope>
</reference>
<proteinExistence type="predicted"/>
<evidence type="ECO:0000313" key="1">
    <source>
        <dbReference type="EMBL" id="EQD67270.1"/>
    </source>
</evidence>
<sequence>TTFQIVKVEDTRNEKRARVINRAKELVKLMLTTTVPDSREISELVEAEVKSSTVTVFGPEKIPLDLTWSAVKR</sequence>
<dbReference type="AlphaFoldDB" id="T1CIG0"/>
<feature type="non-terminal residue" evidence="1">
    <location>
        <position position="1"/>
    </location>
</feature>
<reference evidence="1" key="2">
    <citation type="journal article" date="2014" name="ISME J.">
        <title>Microbial stratification in low pH oxic and suboxic macroscopic growths along an acid mine drainage.</title>
        <authorList>
            <person name="Mendez-Garcia C."/>
            <person name="Mesa V."/>
            <person name="Sprenger R.R."/>
            <person name="Richter M."/>
            <person name="Diez M.S."/>
            <person name="Solano J."/>
            <person name="Bargiela R."/>
            <person name="Golyshina O.V."/>
            <person name="Manteca A."/>
            <person name="Ramos J.L."/>
            <person name="Gallego J.R."/>
            <person name="Llorente I."/>
            <person name="Martins Dos Santos V.A."/>
            <person name="Jensen O.N."/>
            <person name="Pelaez A.I."/>
            <person name="Sanchez J."/>
            <person name="Ferrer M."/>
        </authorList>
    </citation>
    <scope>NUCLEOTIDE SEQUENCE</scope>
</reference>